<reference evidence="5" key="1">
    <citation type="journal article" date="2015" name="PLoS Genet.">
        <title>Genome Sequence and Transcriptome Analyses of Chrysochromulina tobin: Metabolic Tools for Enhanced Algal Fitness in the Prominent Order Prymnesiales (Haptophyceae).</title>
        <authorList>
            <person name="Hovde B.T."/>
            <person name="Deodato C.R."/>
            <person name="Hunsperger H.M."/>
            <person name="Ryken S.A."/>
            <person name="Yost W."/>
            <person name="Jha R.K."/>
            <person name="Patterson J."/>
            <person name="Monnat R.J. Jr."/>
            <person name="Barlow S.B."/>
            <person name="Starkenburg S.R."/>
            <person name="Cattolico R.A."/>
        </authorList>
    </citation>
    <scope>NUCLEOTIDE SEQUENCE</scope>
    <source>
        <strain evidence="5">CCMP291</strain>
    </source>
</reference>
<dbReference type="PROSITE" id="PS50088">
    <property type="entry name" value="ANK_REPEAT"/>
    <property type="match status" value="1"/>
</dbReference>
<dbReference type="InterPro" id="IPR036770">
    <property type="entry name" value="Ankyrin_rpt-contain_sf"/>
</dbReference>
<dbReference type="SUPFAM" id="SSF48403">
    <property type="entry name" value="Ankyrin repeat"/>
    <property type="match status" value="1"/>
</dbReference>
<sequence length="371" mass="41048">MTPRVLHLPQYGDTALIGASYHGHEGCVRLLLEAEAIEVNAKNIGDYTALHGAAGNGHLAIAKRLLEGGADPTLRDKYGRTAIDLARGQGKSEVVALLSEPRWDKAAAAKAAADKAAADKAEAAWNSHKPTFYFMPRAAVLGATAKQLKRMQELRDSKLLEKMAVDLNEAFQGTGLIQNILFVSHRWEDWATPDETGAQLAALKAHLIAHPEVQYVWFDYACMPQRSSSCPLDKDDRTPAEKAEFNLMLKAITDMYLTAKVLILLDTMYRTRFWTTMEGWCSMQQVTSEGVRPASAGESRVTVVCIHNATQDDKQALLKMSTKTPQEISKFLASPDVFVTNKKDKETMLPIVGKTEEHVREMMSGMHLYCV</sequence>
<dbReference type="Proteomes" id="UP000037460">
    <property type="component" value="Unassembled WGS sequence"/>
</dbReference>
<keyword evidence="2 3" id="KW-0040">ANK repeat</keyword>
<keyword evidence="1" id="KW-0677">Repeat</keyword>
<evidence type="ECO:0000313" key="5">
    <source>
        <dbReference type="Proteomes" id="UP000037460"/>
    </source>
</evidence>
<dbReference type="Gene3D" id="1.25.40.20">
    <property type="entry name" value="Ankyrin repeat-containing domain"/>
    <property type="match status" value="1"/>
</dbReference>
<dbReference type="AlphaFoldDB" id="A0A0M0K4Y1"/>
<dbReference type="EMBL" id="JWZX01001521">
    <property type="protein sequence ID" value="KOO33433.1"/>
    <property type="molecule type" value="Genomic_DNA"/>
</dbReference>
<evidence type="ECO:0000256" key="1">
    <source>
        <dbReference type="ARBA" id="ARBA00022737"/>
    </source>
</evidence>
<dbReference type="InterPro" id="IPR002110">
    <property type="entry name" value="Ankyrin_rpt"/>
</dbReference>
<proteinExistence type="predicted"/>
<feature type="repeat" description="ANK" evidence="3">
    <location>
        <begin position="45"/>
        <end position="77"/>
    </location>
</feature>
<gene>
    <name evidence="4" type="ORF">Ctob_008169</name>
</gene>
<evidence type="ECO:0000256" key="3">
    <source>
        <dbReference type="PROSITE-ProRule" id="PRU00023"/>
    </source>
</evidence>
<dbReference type="SMART" id="SM00248">
    <property type="entry name" value="ANK"/>
    <property type="match status" value="3"/>
</dbReference>
<evidence type="ECO:0000256" key="2">
    <source>
        <dbReference type="ARBA" id="ARBA00023043"/>
    </source>
</evidence>
<accession>A0A0M0K4Y1</accession>
<organism evidence="4 5">
    <name type="scientific">Chrysochromulina tobinii</name>
    <dbReference type="NCBI Taxonomy" id="1460289"/>
    <lineage>
        <taxon>Eukaryota</taxon>
        <taxon>Haptista</taxon>
        <taxon>Haptophyta</taxon>
        <taxon>Prymnesiophyceae</taxon>
        <taxon>Prymnesiales</taxon>
        <taxon>Chrysochromulinaceae</taxon>
        <taxon>Chrysochromulina</taxon>
    </lineage>
</organism>
<dbReference type="PROSITE" id="PS50297">
    <property type="entry name" value="ANK_REP_REGION"/>
    <property type="match status" value="1"/>
</dbReference>
<dbReference type="PANTHER" id="PTHR24171">
    <property type="entry name" value="ANKYRIN REPEAT DOMAIN-CONTAINING PROTEIN 39-RELATED"/>
    <property type="match status" value="1"/>
</dbReference>
<protein>
    <submittedName>
        <fullName evidence="4">Ankyrin repeat-containing exported protein</fullName>
    </submittedName>
</protein>
<name>A0A0M0K4Y1_9EUKA</name>
<dbReference type="OrthoDB" id="1577640at2759"/>
<evidence type="ECO:0000313" key="4">
    <source>
        <dbReference type="EMBL" id="KOO33433.1"/>
    </source>
</evidence>
<keyword evidence="5" id="KW-1185">Reference proteome</keyword>
<comment type="caution">
    <text evidence="4">The sequence shown here is derived from an EMBL/GenBank/DDBJ whole genome shotgun (WGS) entry which is preliminary data.</text>
</comment>
<dbReference type="Pfam" id="PF13857">
    <property type="entry name" value="Ank_5"/>
    <property type="match status" value="1"/>
</dbReference>